<proteinExistence type="inferred from homology"/>
<dbReference type="EMBL" id="GECZ01020932">
    <property type="protein sequence ID" value="JAS48837.1"/>
    <property type="molecule type" value="Transcribed_RNA"/>
</dbReference>
<sequence length="207" mass="23571">MDDETSSDEDRSKFLQAVDKQFVNDDWYSSKISTTDNLESKVETLPPSLRNTDNEQCDQSTVLGLNVTPEFQKHVAKHLSILIDKQLKEVEPKKPRYEKKLNKKKKKGVRLLHSSLSFLDVEDPEDFSAVHNAKRRFRSEAEVDSEEESARVRETAVSADWVVNGEATKGWVKSTKGEVIAGVHKNSEVNGKSKKKKKKKIKEENTI</sequence>
<evidence type="ECO:0000256" key="4">
    <source>
        <dbReference type="ARBA" id="ARBA00022473"/>
    </source>
</evidence>
<name>A0A1B6FF67_9HEMI</name>
<dbReference type="Pfam" id="PF23999">
    <property type="entry name" value="CUSTOS"/>
    <property type="match status" value="1"/>
</dbReference>
<evidence type="ECO:0000256" key="2">
    <source>
        <dbReference type="ARBA" id="ARBA00008632"/>
    </source>
</evidence>
<keyword evidence="5" id="KW-0879">Wnt signaling pathway</keyword>
<feature type="region of interest" description="Disordered" evidence="7">
    <location>
        <begin position="183"/>
        <end position="207"/>
    </location>
</feature>
<dbReference type="GO" id="GO:0016055">
    <property type="term" value="P:Wnt signaling pathway"/>
    <property type="evidence" value="ECO:0007669"/>
    <property type="project" value="UniProtKB-KW"/>
</dbReference>
<gene>
    <name evidence="8" type="ORF">g.16811</name>
</gene>
<reference evidence="8" key="1">
    <citation type="submission" date="2015-11" db="EMBL/GenBank/DDBJ databases">
        <title>De novo transcriptome assembly of four potential Pierce s Disease insect vectors from Arizona vineyards.</title>
        <authorList>
            <person name="Tassone E.E."/>
        </authorList>
    </citation>
    <scope>NUCLEOTIDE SEQUENCE</scope>
</reference>
<keyword evidence="6" id="KW-0539">Nucleus</keyword>
<dbReference type="GO" id="GO:0005635">
    <property type="term" value="C:nuclear envelope"/>
    <property type="evidence" value="ECO:0007669"/>
    <property type="project" value="UniProtKB-SubCell"/>
</dbReference>
<keyword evidence="4" id="KW-0217">Developmental protein</keyword>
<dbReference type="PANTHER" id="PTHR14482">
    <property type="entry name" value="CHROMOSOME 12 ORF 43 HOMOLOG"/>
    <property type="match status" value="1"/>
</dbReference>
<evidence type="ECO:0000256" key="3">
    <source>
        <dbReference type="ARBA" id="ARBA00013465"/>
    </source>
</evidence>
<organism evidence="8">
    <name type="scientific">Cuerna arida</name>
    <dbReference type="NCBI Taxonomy" id="1464854"/>
    <lineage>
        <taxon>Eukaryota</taxon>
        <taxon>Metazoa</taxon>
        <taxon>Ecdysozoa</taxon>
        <taxon>Arthropoda</taxon>
        <taxon>Hexapoda</taxon>
        <taxon>Insecta</taxon>
        <taxon>Pterygota</taxon>
        <taxon>Neoptera</taxon>
        <taxon>Paraneoptera</taxon>
        <taxon>Hemiptera</taxon>
        <taxon>Auchenorrhyncha</taxon>
        <taxon>Membracoidea</taxon>
        <taxon>Cicadellidae</taxon>
        <taxon>Cicadellinae</taxon>
        <taxon>Proconiini</taxon>
        <taxon>Cuerna</taxon>
    </lineage>
</organism>
<accession>A0A1B6FF67</accession>
<evidence type="ECO:0000256" key="5">
    <source>
        <dbReference type="ARBA" id="ARBA00022687"/>
    </source>
</evidence>
<evidence type="ECO:0000256" key="1">
    <source>
        <dbReference type="ARBA" id="ARBA00004259"/>
    </source>
</evidence>
<comment type="subcellular location">
    <subcellularLocation>
        <location evidence="1">Nucleus envelope</location>
    </subcellularLocation>
</comment>
<evidence type="ECO:0000313" key="8">
    <source>
        <dbReference type="EMBL" id="JAS48837.1"/>
    </source>
</evidence>
<evidence type="ECO:0000256" key="7">
    <source>
        <dbReference type="SAM" id="MobiDB-lite"/>
    </source>
</evidence>
<dbReference type="PANTHER" id="PTHR14482:SF0">
    <property type="entry name" value="PROTEIN CUSTOS"/>
    <property type="match status" value="1"/>
</dbReference>
<dbReference type="AlphaFoldDB" id="A0A1B6FF67"/>
<protein>
    <recommendedName>
        <fullName evidence="3">Protein CUSTOS</fullName>
    </recommendedName>
</protein>
<dbReference type="InterPro" id="IPR026694">
    <property type="entry name" value="CUSTOS"/>
</dbReference>
<comment type="similarity">
    <text evidence="2">Belongs to the CUSTOS family.</text>
</comment>
<evidence type="ECO:0000256" key="6">
    <source>
        <dbReference type="ARBA" id="ARBA00023242"/>
    </source>
</evidence>